<organism evidence="2 3">
    <name type="scientific">Hondaea fermentalgiana</name>
    <dbReference type="NCBI Taxonomy" id="2315210"/>
    <lineage>
        <taxon>Eukaryota</taxon>
        <taxon>Sar</taxon>
        <taxon>Stramenopiles</taxon>
        <taxon>Bigyra</taxon>
        <taxon>Labyrinthulomycetes</taxon>
        <taxon>Thraustochytrida</taxon>
        <taxon>Thraustochytriidae</taxon>
        <taxon>Hondaea</taxon>
    </lineage>
</organism>
<comment type="caution">
    <text evidence="2">The sequence shown here is derived from an EMBL/GenBank/DDBJ whole genome shotgun (WGS) entry which is preliminary data.</text>
</comment>
<dbReference type="PANTHER" id="PTHR47436:SF1">
    <property type="entry name" value="SET DOMAIN-CONTAINING PROTEIN"/>
    <property type="match status" value="1"/>
</dbReference>
<evidence type="ECO:0000313" key="3">
    <source>
        <dbReference type="Proteomes" id="UP000241890"/>
    </source>
</evidence>
<dbReference type="AlphaFoldDB" id="A0A2R5GBC0"/>
<dbReference type="InterPro" id="IPR046341">
    <property type="entry name" value="SET_dom_sf"/>
</dbReference>
<evidence type="ECO:0000313" key="2">
    <source>
        <dbReference type="EMBL" id="GBG28297.1"/>
    </source>
</evidence>
<dbReference type="PANTHER" id="PTHR47436">
    <property type="entry name" value="HISTONE-LYSINE N-METHYLTRANSFERASE ATXR2"/>
    <property type="match status" value="1"/>
</dbReference>
<feature type="compositionally biased region" description="Basic and acidic residues" evidence="1">
    <location>
        <begin position="366"/>
        <end position="390"/>
    </location>
</feature>
<dbReference type="Proteomes" id="UP000241890">
    <property type="component" value="Unassembled WGS sequence"/>
</dbReference>
<gene>
    <name evidence="2" type="ORF">FCC1311_045202</name>
</gene>
<feature type="region of interest" description="Disordered" evidence="1">
    <location>
        <begin position="314"/>
        <end position="353"/>
    </location>
</feature>
<evidence type="ECO:0000256" key="1">
    <source>
        <dbReference type="SAM" id="MobiDB-lite"/>
    </source>
</evidence>
<dbReference type="SUPFAM" id="SSF82199">
    <property type="entry name" value="SET domain"/>
    <property type="match status" value="1"/>
</dbReference>
<protein>
    <submittedName>
        <fullName evidence="2">SET and MYND domain-containing protein 5</fullName>
    </submittedName>
</protein>
<keyword evidence="3" id="KW-1185">Reference proteome</keyword>
<proteinExistence type="predicted"/>
<dbReference type="GO" id="GO:0008168">
    <property type="term" value="F:methyltransferase activity"/>
    <property type="evidence" value="ECO:0007669"/>
    <property type="project" value="InterPro"/>
</dbReference>
<feature type="compositionally biased region" description="Acidic residues" evidence="1">
    <location>
        <begin position="391"/>
        <end position="404"/>
    </location>
</feature>
<dbReference type="EMBL" id="BEYU01000040">
    <property type="protein sequence ID" value="GBG28297.1"/>
    <property type="molecule type" value="Genomic_DNA"/>
</dbReference>
<feature type="compositionally biased region" description="Acidic residues" evidence="1">
    <location>
        <begin position="316"/>
        <end position="329"/>
    </location>
</feature>
<name>A0A2R5GBC0_9STRA</name>
<dbReference type="InterPro" id="IPR044237">
    <property type="entry name" value="ATXR2-like"/>
</dbReference>
<feature type="region of interest" description="Disordered" evidence="1">
    <location>
        <begin position="366"/>
        <end position="404"/>
    </location>
</feature>
<dbReference type="Gene3D" id="2.170.270.10">
    <property type="entry name" value="SET domain"/>
    <property type="match status" value="1"/>
</dbReference>
<feature type="compositionally biased region" description="Basic and acidic residues" evidence="1">
    <location>
        <begin position="341"/>
        <end position="353"/>
    </location>
</feature>
<reference evidence="2 3" key="1">
    <citation type="submission" date="2017-12" db="EMBL/GenBank/DDBJ databases">
        <title>Sequencing, de novo assembly and annotation of complete genome of a new Thraustochytrid species, strain FCC1311.</title>
        <authorList>
            <person name="Sedici K."/>
            <person name="Godart F."/>
            <person name="Aiese Cigliano R."/>
            <person name="Sanseverino W."/>
            <person name="Barakat M."/>
            <person name="Ortet P."/>
            <person name="Marechal E."/>
            <person name="Cagnac O."/>
            <person name="Amato A."/>
        </authorList>
    </citation>
    <scope>NUCLEOTIDE SEQUENCE [LARGE SCALE GENOMIC DNA]</scope>
</reference>
<dbReference type="InParanoid" id="A0A2R5GBC0"/>
<sequence>MQGTGASAGASAAAALNGNPDARRAALKVFENAPVQVLFGRGIMRDQPSERGLFATQDLVAGSLVFEEDPLVAIQLNKAECAACEHCARFLGKLPNAVSLGSTVDRLALQGVVPCKGFCGELYCTESCRDAAAVAGHDALCSGRCESVEEPLIHFKVHAMETLDAFLLVGKAFARVLVQSMETFGKDGAPTAPNWTALDQFAPSTGSLADDPATEDPAFIQSLCETSHEFLLAAFHRYLLREGMDAAEADRHLVSFSLPRFCNTMLKLRRNTFGISITNPLVDFITTPQNDELPSPETVHALLEPFVESVRAQDQFLEEGEEEEEEEDESHGHSHSHGHAHAHDHDYHDHDHDDAQGCCDDFDEHHDHHDDAKDVAKTAPGEHEDSAGDRDDGEEEEEEEGDLSVEDILEDLEGWFAPVDGEALFAGACVMNHASEPNIRIEYTDCNRCRAIALCDISAGAELVHDYVRFVSPAVRFGIRNFRTYENIDPATISSFLNGKDNKRLK</sequence>
<accession>A0A2R5GBC0</accession>
<dbReference type="OrthoDB" id="47172at2759"/>